<dbReference type="EMBL" id="AP011485">
    <property type="protein sequence ID" value="BBD82462.1"/>
    <property type="molecule type" value="Genomic_DNA"/>
</dbReference>
<gene>
    <name evidence="1" type="primary">K0381B12.21</name>
</gene>
<dbReference type="AlphaFoldDB" id="A0A679BBK8"/>
<protein>
    <submittedName>
        <fullName evidence="1">Uncharacterized protein</fullName>
    </submittedName>
</protein>
<name>A0A679BBK8_ORYSI</name>
<sequence length="75" mass="8266">MAEEARAPLTESHRCRSNGFAVGGHSQRRMRVPRGYAAAGDGGCLWDRKLAVWESHRVLLYSQEHERATVTAAGS</sequence>
<organism evidence="1">
    <name type="scientific">Oryza sativa subsp. indica</name>
    <name type="common">Rice</name>
    <dbReference type="NCBI Taxonomy" id="39946"/>
    <lineage>
        <taxon>Eukaryota</taxon>
        <taxon>Viridiplantae</taxon>
        <taxon>Streptophyta</taxon>
        <taxon>Embryophyta</taxon>
        <taxon>Tracheophyta</taxon>
        <taxon>Spermatophyta</taxon>
        <taxon>Magnoliopsida</taxon>
        <taxon>Liliopsida</taxon>
        <taxon>Poales</taxon>
        <taxon>Poaceae</taxon>
        <taxon>BOP clade</taxon>
        <taxon>Oryzoideae</taxon>
        <taxon>Oryzeae</taxon>
        <taxon>Oryzinae</taxon>
        <taxon>Oryza</taxon>
        <taxon>Oryza sativa</taxon>
    </lineage>
</organism>
<evidence type="ECO:0000313" key="1">
    <source>
        <dbReference type="EMBL" id="BBD82462.1"/>
    </source>
</evidence>
<accession>A0A679BBK8</accession>
<proteinExistence type="predicted"/>
<reference evidence="1" key="1">
    <citation type="submission" date="2009-05" db="EMBL/GenBank/DDBJ databases">
        <title>Oryza sativa Indica Group genomic DNA, chromosome 11, BAC clone:K0381B12, cultivar:Kasalath.</title>
        <authorList>
            <person name="Matsumoto T."/>
            <person name="Wu J."/>
            <person name="Kanamori H."/>
        </authorList>
    </citation>
    <scope>NUCLEOTIDE SEQUENCE</scope>
</reference>